<keyword evidence="2" id="KW-1185">Reference proteome</keyword>
<evidence type="ECO:0000313" key="2">
    <source>
        <dbReference type="Proteomes" id="UP000052978"/>
    </source>
</evidence>
<dbReference type="AlphaFoldDB" id="S7QCS6"/>
<dbReference type="Proteomes" id="UP000052978">
    <property type="component" value="Unassembled WGS sequence"/>
</dbReference>
<accession>S7QCS6</accession>
<sequence>MFRVRALRAPRLQADLSTTAGERTPTLLLQAHVGRTLQPCASCFANGASAVAGKLRPVSLNLQGLLC</sequence>
<organism evidence="1 2">
    <name type="scientific">Myotis brandtii</name>
    <name type="common">Brandt's bat</name>
    <dbReference type="NCBI Taxonomy" id="109478"/>
    <lineage>
        <taxon>Eukaryota</taxon>
        <taxon>Metazoa</taxon>
        <taxon>Chordata</taxon>
        <taxon>Craniata</taxon>
        <taxon>Vertebrata</taxon>
        <taxon>Euteleostomi</taxon>
        <taxon>Mammalia</taxon>
        <taxon>Eutheria</taxon>
        <taxon>Laurasiatheria</taxon>
        <taxon>Chiroptera</taxon>
        <taxon>Yangochiroptera</taxon>
        <taxon>Vespertilionidae</taxon>
        <taxon>Myotis</taxon>
    </lineage>
</organism>
<reference evidence="1 2" key="1">
    <citation type="journal article" date="2013" name="Nat. Commun.">
        <title>Genome analysis reveals insights into physiology and longevity of the Brandt's bat Myotis brandtii.</title>
        <authorList>
            <person name="Seim I."/>
            <person name="Fang X."/>
            <person name="Xiong Z."/>
            <person name="Lobanov A.V."/>
            <person name="Huang Z."/>
            <person name="Ma S."/>
            <person name="Feng Y."/>
            <person name="Turanov A.A."/>
            <person name="Zhu Y."/>
            <person name="Lenz T.L."/>
            <person name="Gerashchenko M.V."/>
            <person name="Fan D."/>
            <person name="Hee Yim S."/>
            <person name="Yao X."/>
            <person name="Jordan D."/>
            <person name="Xiong Y."/>
            <person name="Ma Y."/>
            <person name="Lyapunov A.N."/>
            <person name="Chen G."/>
            <person name="Kulakova O.I."/>
            <person name="Sun Y."/>
            <person name="Lee S.G."/>
            <person name="Bronson R.T."/>
            <person name="Moskalev A.A."/>
            <person name="Sunyaev S.R."/>
            <person name="Zhang G."/>
            <person name="Krogh A."/>
            <person name="Wang J."/>
            <person name="Gladyshev V.N."/>
        </authorList>
    </citation>
    <scope>NUCLEOTIDE SEQUENCE [LARGE SCALE GENOMIC DNA]</scope>
</reference>
<gene>
    <name evidence="1" type="ORF">D623_10019795</name>
</gene>
<protein>
    <submittedName>
        <fullName evidence="1">Uncharacterized protein</fullName>
    </submittedName>
</protein>
<proteinExistence type="predicted"/>
<evidence type="ECO:0000313" key="1">
    <source>
        <dbReference type="EMBL" id="EPQ18942.1"/>
    </source>
</evidence>
<dbReference type="EMBL" id="KE164590">
    <property type="protein sequence ID" value="EPQ18942.1"/>
    <property type="molecule type" value="Genomic_DNA"/>
</dbReference>
<name>S7QCS6_MYOBR</name>